<evidence type="ECO:0000313" key="2">
    <source>
        <dbReference type="Proteomes" id="UP000194873"/>
    </source>
</evidence>
<dbReference type="Pfam" id="PF05974">
    <property type="entry name" value="DUF892"/>
    <property type="match status" value="1"/>
</dbReference>
<dbReference type="InterPro" id="IPR009078">
    <property type="entry name" value="Ferritin-like_SF"/>
</dbReference>
<reference evidence="1 2" key="1">
    <citation type="submission" date="2017-01" db="EMBL/GenBank/DDBJ databases">
        <title>A new Hymenobacter.</title>
        <authorList>
            <person name="Liang Y."/>
            <person name="Feng F."/>
        </authorList>
    </citation>
    <scope>NUCLEOTIDE SEQUENCE [LARGE SCALE GENOMIC DNA]</scope>
    <source>
        <strain evidence="1">MIMBbqt21</strain>
    </source>
</reference>
<dbReference type="RefSeq" id="WP_179197531.1">
    <property type="nucleotide sequence ID" value="NZ_MTSE01000001.1"/>
</dbReference>
<dbReference type="PANTHER" id="PTHR30565">
    <property type="entry name" value="PROTEIN YCIF"/>
    <property type="match status" value="1"/>
</dbReference>
<dbReference type="PANTHER" id="PTHR30565:SF9">
    <property type="entry name" value="PROTEIN YCIF"/>
    <property type="match status" value="1"/>
</dbReference>
<sequence>MEALRELKELLAHEIQMLHSAENQLLVGIPRLIEKACNEELKAVLDLHWKETGMQVKRLEKAAKHLGISAGNDDNPSIKGLLAESERLLSKGGVEPIVDTALIVGMQKIEYYEIASYGTAAYLADELGLTEVANLLRETLLEEKNTNAILNHISQNNILRQAANL</sequence>
<accession>A0A243WMI6</accession>
<dbReference type="EMBL" id="MTSE01000001">
    <property type="protein sequence ID" value="OUJ76301.1"/>
    <property type="molecule type" value="Genomic_DNA"/>
</dbReference>
<dbReference type="SUPFAM" id="SSF47240">
    <property type="entry name" value="Ferritin-like"/>
    <property type="match status" value="1"/>
</dbReference>
<proteinExistence type="predicted"/>
<dbReference type="Gene3D" id="1.20.1260.10">
    <property type="match status" value="1"/>
</dbReference>
<dbReference type="Proteomes" id="UP000194873">
    <property type="component" value="Unassembled WGS sequence"/>
</dbReference>
<organism evidence="1 2">
    <name type="scientific">Hymenobacter crusticola</name>
    <dbReference type="NCBI Taxonomy" id="1770526"/>
    <lineage>
        <taxon>Bacteria</taxon>
        <taxon>Pseudomonadati</taxon>
        <taxon>Bacteroidota</taxon>
        <taxon>Cytophagia</taxon>
        <taxon>Cytophagales</taxon>
        <taxon>Hymenobacteraceae</taxon>
        <taxon>Hymenobacter</taxon>
    </lineage>
</organism>
<gene>
    <name evidence="1" type="ORF">BXP70_00075</name>
</gene>
<comment type="caution">
    <text evidence="1">The sequence shown here is derived from an EMBL/GenBank/DDBJ whole genome shotgun (WGS) entry which is preliminary data.</text>
</comment>
<evidence type="ECO:0000313" key="1">
    <source>
        <dbReference type="EMBL" id="OUJ76301.1"/>
    </source>
</evidence>
<dbReference type="InterPro" id="IPR047114">
    <property type="entry name" value="YciF"/>
</dbReference>
<name>A0A243WMI6_9BACT</name>
<keyword evidence="2" id="KW-1185">Reference proteome</keyword>
<dbReference type="InterPro" id="IPR010287">
    <property type="entry name" value="DUF892_YciF-like"/>
</dbReference>
<dbReference type="AlphaFoldDB" id="A0A243WMI6"/>
<protein>
    <submittedName>
        <fullName evidence="1">Uncharacterized protein</fullName>
    </submittedName>
</protein>
<dbReference type="InterPro" id="IPR012347">
    <property type="entry name" value="Ferritin-like"/>
</dbReference>